<proteinExistence type="predicted"/>
<evidence type="ECO:0000256" key="1">
    <source>
        <dbReference type="SAM" id="MobiDB-lite"/>
    </source>
</evidence>
<dbReference type="InterPro" id="IPR027417">
    <property type="entry name" value="P-loop_NTPase"/>
</dbReference>
<evidence type="ECO:0000313" key="3">
    <source>
        <dbReference type="Proteomes" id="UP000199594"/>
    </source>
</evidence>
<protein>
    <recommendedName>
        <fullName evidence="4">Hpr(Ser) kinase/phosphatase</fullName>
    </recommendedName>
</protein>
<dbReference type="EMBL" id="FPAQ01000025">
    <property type="protein sequence ID" value="SFT85463.1"/>
    <property type="molecule type" value="Genomic_DNA"/>
</dbReference>
<name>A0A1I7BE34_9GAMM</name>
<evidence type="ECO:0008006" key="4">
    <source>
        <dbReference type="Google" id="ProtNLM"/>
    </source>
</evidence>
<evidence type="ECO:0000313" key="2">
    <source>
        <dbReference type="EMBL" id="SFT85463.1"/>
    </source>
</evidence>
<dbReference type="Proteomes" id="UP000199594">
    <property type="component" value="Unassembled WGS sequence"/>
</dbReference>
<sequence length="356" mass="39686">MTAKMSISSPSRYGPQERRAIRSPELRKERRGDGSHKTSDLYYYLTYGMTIASRIEIPEILGIAPVESPDLEILTSEVSPLMEDASYNDQWFQIGHQRCQIEIPGIARYRVEGGQLMMLDRRGVGASEPSINPGDVRLYLLGNVFGILIYQRKWMPLHVSALTTPSGVWAFTGESGAGKSTLVAWLHHTQGWLLVTDDVAVIKPEESIPLLHPGPSRAKLWKDALAMLGINKSGLVRDMSRHDKYHLPLNQGFDHRAKPLKTLVKLERAEPGEPASLIPVEGVDAFLILAGALYRADLGNVFCGPDVLMEFLAFLGSKIAVFRYRRPWSLEKIDDNLEPLLSRINADQAGRGCPLF</sequence>
<gene>
    <name evidence="2" type="ORF">SAMN04487956_12548</name>
</gene>
<dbReference type="RefSeq" id="WP_139233939.1">
    <property type="nucleotide sequence ID" value="NZ_FPAQ01000025.1"/>
</dbReference>
<feature type="compositionally biased region" description="Polar residues" evidence="1">
    <location>
        <begin position="1"/>
        <end position="11"/>
    </location>
</feature>
<dbReference type="Gene3D" id="3.40.50.300">
    <property type="entry name" value="P-loop containing nucleotide triphosphate hydrolases"/>
    <property type="match status" value="1"/>
</dbReference>
<dbReference type="SUPFAM" id="SSF53795">
    <property type="entry name" value="PEP carboxykinase-like"/>
    <property type="match status" value="1"/>
</dbReference>
<organism evidence="2 3">
    <name type="scientific">Halomonas saccharevitans</name>
    <dbReference type="NCBI Taxonomy" id="416872"/>
    <lineage>
        <taxon>Bacteria</taxon>
        <taxon>Pseudomonadati</taxon>
        <taxon>Pseudomonadota</taxon>
        <taxon>Gammaproteobacteria</taxon>
        <taxon>Oceanospirillales</taxon>
        <taxon>Halomonadaceae</taxon>
        <taxon>Halomonas</taxon>
    </lineage>
</organism>
<accession>A0A1I7BE34</accession>
<dbReference type="AlphaFoldDB" id="A0A1I7BE34"/>
<feature type="compositionally biased region" description="Basic and acidic residues" evidence="1">
    <location>
        <begin position="15"/>
        <end position="36"/>
    </location>
</feature>
<dbReference type="OrthoDB" id="3213869at2"/>
<reference evidence="2 3" key="1">
    <citation type="submission" date="2016-10" db="EMBL/GenBank/DDBJ databases">
        <authorList>
            <person name="de Groot N.N."/>
        </authorList>
    </citation>
    <scope>NUCLEOTIDE SEQUENCE [LARGE SCALE GENOMIC DNA]</scope>
    <source>
        <strain evidence="2 3">CGMCC 1.6493</strain>
    </source>
</reference>
<feature type="region of interest" description="Disordered" evidence="1">
    <location>
        <begin position="1"/>
        <end position="36"/>
    </location>
</feature>